<dbReference type="Gene3D" id="1.10.10.2910">
    <property type="match status" value="1"/>
</dbReference>
<sequence length="477" mass="54140">MIKNSKQLALTRSKVRDFDAAIQEIGEGSSDIHPLLMQAQKNALIFQRDDLVRDIEEYEQLLSGEFAVFDVDNIADLPKALIRSRIYLGLTQKDLADKLGMKEQQIQRYENLEYSSASFSTLLSVINALDLKVTEDVFLPKASRTQNLLISKLSDAGLDKAFIEKRIAPRDIINFDCDTWVDRVCEKVKAIFGWSKEQLLGDESLSMGRDGALVARFKMPASANQQYASAYTQYAYTVARLAAKYFDKPKLKLSDDPYVVRQEVQEKYGDLSFESLLSYVYSKGVIVLGLNDSGAFHGATWRIESRNVIVVKQKTSHSSRWSFDLLHEFYHATQKPSLSEFSLIELSETSDERRLDAEELEANVFASKVLLGLDAEEYVQECFANAKGNIAWLKNSVIQVSKKYDLDCGVLANQVANEHDIMERKAGRKSTWWGTAHNLQSNNSSPREICNSILKENISVESMNDFDREFFEQAIYN</sequence>
<dbReference type="Proteomes" id="UP000256542">
    <property type="component" value="Unassembled WGS sequence"/>
</dbReference>
<name>A0A3E0DBL3_9GAMM</name>
<dbReference type="CDD" id="cd00093">
    <property type="entry name" value="HTH_XRE"/>
    <property type="match status" value="1"/>
</dbReference>
<organism evidence="3 4">
    <name type="scientific">Marinomonas pollencensis</name>
    <dbReference type="NCBI Taxonomy" id="491954"/>
    <lineage>
        <taxon>Bacteria</taxon>
        <taxon>Pseudomonadati</taxon>
        <taxon>Pseudomonadota</taxon>
        <taxon>Gammaproteobacteria</taxon>
        <taxon>Oceanospirillales</taxon>
        <taxon>Oceanospirillaceae</taxon>
        <taxon>Marinomonas</taxon>
    </lineage>
</organism>
<reference evidence="3 4" key="1">
    <citation type="submission" date="2018-08" db="EMBL/GenBank/DDBJ databases">
        <title>Genomic Encyclopedia of Type Strains, Phase III (KMG-III): the genomes of soil and plant-associated and newly described type strains.</title>
        <authorList>
            <person name="Whitman W."/>
        </authorList>
    </citation>
    <scope>NUCLEOTIDE SEQUENCE [LARGE SCALE GENOMIC DNA]</scope>
    <source>
        <strain evidence="3 4">CECT 7375</strain>
    </source>
</reference>
<dbReference type="AlphaFoldDB" id="A0A3E0DBL3"/>
<dbReference type="InterPro" id="IPR052345">
    <property type="entry name" value="Rad_response_metalloprotease"/>
</dbReference>
<evidence type="ECO:0000313" key="3">
    <source>
        <dbReference type="EMBL" id="REG79372.1"/>
    </source>
</evidence>
<dbReference type="EMBL" id="QUNG01000020">
    <property type="protein sequence ID" value="REG79372.1"/>
    <property type="molecule type" value="Genomic_DNA"/>
</dbReference>
<comment type="caution">
    <text evidence="3">The sequence shown here is derived from an EMBL/GenBank/DDBJ whole genome shotgun (WGS) entry which is preliminary data.</text>
</comment>
<dbReference type="SMART" id="SM00530">
    <property type="entry name" value="HTH_XRE"/>
    <property type="match status" value="1"/>
</dbReference>
<dbReference type="Pfam" id="PF06114">
    <property type="entry name" value="Peptidase_M78"/>
    <property type="match status" value="1"/>
</dbReference>
<dbReference type="OrthoDB" id="9796786at2"/>
<dbReference type="PANTHER" id="PTHR43236">
    <property type="entry name" value="ANTITOXIN HIGA1"/>
    <property type="match status" value="1"/>
</dbReference>
<dbReference type="InterPro" id="IPR010359">
    <property type="entry name" value="IrrE_HExxH"/>
</dbReference>
<gene>
    <name evidence="3" type="ORF">DFP81_12033</name>
</gene>
<proteinExistence type="inferred from homology"/>
<keyword evidence="4" id="KW-1185">Reference proteome</keyword>
<accession>A0A3E0DBL3</accession>
<dbReference type="GO" id="GO:0003677">
    <property type="term" value="F:DNA binding"/>
    <property type="evidence" value="ECO:0007669"/>
    <property type="project" value="InterPro"/>
</dbReference>
<dbReference type="InterPro" id="IPR001387">
    <property type="entry name" value="Cro/C1-type_HTH"/>
</dbReference>
<protein>
    <submittedName>
        <fullName evidence="3">Transcriptional regulator with XRE-family HTH domain</fullName>
    </submittedName>
</protein>
<dbReference type="InterPro" id="IPR010982">
    <property type="entry name" value="Lambda_DNA-bd_dom_sf"/>
</dbReference>
<dbReference type="SUPFAM" id="SSF47413">
    <property type="entry name" value="lambda repressor-like DNA-binding domains"/>
    <property type="match status" value="1"/>
</dbReference>
<evidence type="ECO:0000256" key="1">
    <source>
        <dbReference type="ARBA" id="ARBA00007227"/>
    </source>
</evidence>
<comment type="similarity">
    <text evidence="1">Belongs to the short-chain fatty acyl-CoA assimilation regulator (ScfR) family.</text>
</comment>
<dbReference type="Gene3D" id="1.10.260.40">
    <property type="entry name" value="lambda repressor-like DNA-binding domains"/>
    <property type="match status" value="1"/>
</dbReference>
<feature type="domain" description="HTH cro/C1-type" evidence="2">
    <location>
        <begin position="81"/>
        <end position="138"/>
    </location>
</feature>
<dbReference type="PROSITE" id="PS50943">
    <property type="entry name" value="HTH_CROC1"/>
    <property type="match status" value="1"/>
</dbReference>
<evidence type="ECO:0000259" key="2">
    <source>
        <dbReference type="PROSITE" id="PS50943"/>
    </source>
</evidence>
<dbReference type="RefSeq" id="WP_115899187.1">
    <property type="nucleotide sequence ID" value="NZ_QUNG01000020.1"/>
</dbReference>
<dbReference type="PANTHER" id="PTHR43236:SF1">
    <property type="entry name" value="BLL7220 PROTEIN"/>
    <property type="match status" value="1"/>
</dbReference>
<dbReference type="Pfam" id="PF01381">
    <property type="entry name" value="HTH_3"/>
    <property type="match status" value="1"/>
</dbReference>
<evidence type="ECO:0000313" key="4">
    <source>
        <dbReference type="Proteomes" id="UP000256542"/>
    </source>
</evidence>